<dbReference type="AlphaFoldDB" id="A0A2I8EQJ6"/>
<reference evidence="1 2" key="1">
    <citation type="submission" date="2018-01" db="EMBL/GenBank/DDBJ databases">
        <title>Species boundaries and ecological features among Paraburkholderia terrae DSMZ17804T, P. hospita DSMZ17164T and P. caribensis DSMZ13236T.</title>
        <authorList>
            <person name="Pratama A.A."/>
        </authorList>
    </citation>
    <scope>NUCLEOTIDE SEQUENCE [LARGE SCALE GENOMIC DNA]</scope>
    <source>
        <strain evidence="1 2">DSM 17804</strain>
    </source>
</reference>
<dbReference type="OrthoDB" id="5565737at2"/>
<dbReference type="Proteomes" id="UP000243502">
    <property type="component" value="Chromosome 2"/>
</dbReference>
<evidence type="ECO:0000313" key="1">
    <source>
        <dbReference type="EMBL" id="AUT61688.1"/>
    </source>
</evidence>
<sequence>MIDVSERERWGQNVSLPLLPRLANRYMSPAQAGGTEGETMLKNLCPLLATIALVACAVTTEQPLSDVEKASKTQFLTNYSLLHPGKEDEARLRYVNPNANWNSYTGIFLEPVVFINDSTKPVDAREQQILTSYFYTKLKTSLSSVLPIVELQGQHVLVVRAALTNVTSGTPGLRTISVIIPQARLLNMVQSLGTDTYAFAGSAQGEGEITDGQTGQVLAEAVDGRTGGMSLENAGAGKWGDADHVMDYWADTTAKRIKQFRSGAPAQ</sequence>
<proteinExistence type="predicted"/>
<protein>
    <submittedName>
        <fullName evidence="1">DUF3313 domain-containing protein</fullName>
    </submittedName>
</protein>
<dbReference type="InterPro" id="IPR021747">
    <property type="entry name" value="DUF3313"/>
</dbReference>
<dbReference type="Pfam" id="PF11769">
    <property type="entry name" value="DUF3313"/>
    <property type="match status" value="1"/>
</dbReference>
<name>A0A2I8EQJ6_9BURK</name>
<dbReference type="RefSeq" id="WP_081920729.1">
    <property type="nucleotide sequence ID" value="NZ_CP026112.1"/>
</dbReference>
<accession>A0A2I8EQJ6</accession>
<dbReference type="EMBL" id="CP026112">
    <property type="protein sequence ID" value="AUT61688.1"/>
    <property type="molecule type" value="Genomic_DNA"/>
</dbReference>
<organism evidence="1 2">
    <name type="scientific">Paraburkholderia terrae</name>
    <dbReference type="NCBI Taxonomy" id="311230"/>
    <lineage>
        <taxon>Bacteria</taxon>
        <taxon>Pseudomonadati</taxon>
        <taxon>Pseudomonadota</taxon>
        <taxon>Betaproteobacteria</taxon>
        <taxon>Burkholderiales</taxon>
        <taxon>Burkholderiaceae</taxon>
        <taxon>Paraburkholderia</taxon>
    </lineage>
</organism>
<dbReference type="KEGG" id="pter:C2L65_18430"/>
<gene>
    <name evidence="1" type="ORF">C2L65_18430</name>
</gene>
<evidence type="ECO:0000313" key="2">
    <source>
        <dbReference type="Proteomes" id="UP000243502"/>
    </source>
</evidence>